<dbReference type="Gene3D" id="2.60.120.560">
    <property type="entry name" value="Exo-inulinase, domain 1"/>
    <property type="match status" value="1"/>
</dbReference>
<dbReference type="InterPro" id="IPR010496">
    <property type="entry name" value="AL/BT2_dom"/>
</dbReference>
<reference evidence="3" key="1">
    <citation type="journal article" date="2020" name="Int. J. Syst. Evol. Microbiol.">
        <title>Aquipluma nitroreducens gen. nov. sp. nov., a novel facultatively anaerobic bacterium isolated from a freshwater lake.</title>
        <authorList>
            <person name="Watanabe M."/>
            <person name="Kojima H."/>
            <person name="Fukui M."/>
        </authorList>
    </citation>
    <scope>NUCLEOTIDE SEQUENCE</scope>
    <source>
        <strain evidence="3">MeG22</strain>
    </source>
</reference>
<proteinExistence type="predicted"/>
<gene>
    <name evidence="3" type="ORF">AQPE_3527</name>
</gene>
<dbReference type="AlphaFoldDB" id="A0A5K7SCM1"/>
<feature type="signal peptide" evidence="1">
    <location>
        <begin position="1"/>
        <end position="23"/>
    </location>
</feature>
<dbReference type="GO" id="GO:0016787">
    <property type="term" value="F:hydrolase activity"/>
    <property type="evidence" value="ECO:0007669"/>
    <property type="project" value="InterPro"/>
</dbReference>
<feature type="domain" description="3-keto-alpha-glucoside-1,2-lyase/3-keto-2-hydroxy-glucal hydratase" evidence="2">
    <location>
        <begin position="28"/>
        <end position="280"/>
    </location>
</feature>
<dbReference type="Pfam" id="PF06439">
    <property type="entry name" value="3keto-disac_hyd"/>
    <property type="match status" value="1"/>
</dbReference>
<dbReference type="EMBL" id="AP018694">
    <property type="protein sequence ID" value="BBE19342.1"/>
    <property type="molecule type" value="Genomic_DNA"/>
</dbReference>
<name>A0A5K7SCM1_9BACT</name>
<keyword evidence="1" id="KW-0732">Signal</keyword>
<dbReference type="RefSeq" id="WP_318347595.1">
    <property type="nucleotide sequence ID" value="NZ_AP018694.1"/>
</dbReference>
<accession>A0A5K7SCM1</accession>
<evidence type="ECO:0000259" key="2">
    <source>
        <dbReference type="Pfam" id="PF06439"/>
    </source>
</evidence>
<evidence type="ECO:0000256" key="1">
    <source>
        <dbReference type="SAM" id="SignalP"/>
    </source>
</evidence>
<feature type="chain" id="PRO_5024440065" description="3-keto-alpha-glucoside-1,2-lyase/3-keto-2-hydroxy-glucal hydratase domain-containing protein" evidence="1">
    <location>
        <begin position="24"/>
        <end position="294"/>
    </location>
</feature>
<evidence type="ECO:0000313" key="4">
    <source>
        <dbReference type="Proteomes" id="UP001193389"/>
    </source>
</evidence>
<evidence type="ECO:0000313" key="3">
    <source>
        <dbReference type="EMBL" id="BBE19342.1"/>
    </source>
</evidence>
<sequence length="294" mass="33649">MNLNYLIKSTIAFVLLFSFSSFTPSNEKWVNLLDKNLSQWEVYQSFSFTNSFKGEQPKDESGNLIEPVGYNKNKSNVFTVEEVNGEPVLHITGEIYGCVFTKQEFENYHLTLKVKWGDKKWEPRIEKLKDSGLLYHSIGECGVDYWRSWMLSQEFQIMEGHMGDHWGIASSAIDVRAFIPEGNMNTVASQKQPFLPIGPGTGLDGFCLRSADYESPVGEWTTLELICFGDKSVRIVNGHVVMVLQNSRYMKDGKSIPLTKGKIQLQSEAAEVYFKDIRIKSIKELPEEYSRYFN</sequence>
<dbReference type="Proteomes" id="UP001193389">
    <property type="component" value="Chromosome"/>
</dbReference>
<organism evidence="3 4">
    <name type="scientific">Aquipluma nitroreducens</name>
    <dbReference type="NCBI Taxonomy" id="2010828"/>
    <lineage>
        <taxon>Bacteria</taxon>
        <taxon>Pseudomonadati</taxon>
        <taxon>Bacteroidota</taxon>
        <taxon>Bacteroidia</taxon>
        <taxon>Marinilabiliales</taxon>
        <taxon>Prolixibacteraceae</taxon>
        <taxon>Aquipluma</taxon>
    </lineage>
</organism>
<dbReference type="KEGG" id="anf:AQPE_3527"/>
<keyword evidence="4" id="KW-1185">Reference proteome</keyword>
<protein>
    <recommendedName>
        <fullName evidence="2">3-keto-alpha-glucoside-1,2-lyase/3-keto-2-hydroxy-glucal hydratase domain-containing protein</fullName>
    </recommendedName>
</protein>